<reference evidence="2 3" key="1">
    <citation type="submission" date="2023-10" db="EMBL/GenBank/DDBJ databases">
        <title>Genomes of two closely related lineages of the louse Polyplax serrata with different host specificities.</title>
        <authorList>
            <person name="Martinu J."/>
            <person name="Tarabai H."/>
            <person name="Stefka J."/>
            <person name="Hypsa V."/>
        </authorList>
    </citation>
    <scope>NUCLEOTIDE SEQUENCE [LARGE SCALE GENOMIC DNA]</scope>
    <source>
        <strain evidence="2">HR10_N</strain>
    </source>
</reference>
<feature type="compositionally biased region" description="Basic and acidic residues" evidence="1">
    <location>
        <begin position="152"/>
        <end position="167"/>
    </location>
</feature>
<feature type="region of interest" description="Disordered" evidence="1">
    <location>
        <begin position="151"/>
        <end position="197"/>
    </location>
</feature>
<sequence length="197" mass="22900">MLKQNIATSVTETPCLEKEKKDRRAQVAICYDSTCTRRAIQNESTTVLFMDSDDLHESLKIITIIFAEIPLDQQRGAEQRTDFDKNTTLRRATAKTNQRHHKRAKRNRIPVQRRRMTSRESARNPVAESSLYLGKVRPTIQRFSEWNFPAESRARRERNGENSKESKSWGNTMAESCGEQQEKQRASNILKEKFTPQ</sequence>
<proteinExistence type="predicted"/>
<dbReference type="EMBL" id="JAWJWE010000036">
    <property type="protein sequence ID" value="KAK6628542.1"/>
    <property type="molecule type" value="Genomic_DNA"/>
</dbReference>
<evidence type="ECO:0000313" key="3">
    <source>
        <dbReference type="Proteomes" id="UP001372834"/>
    </source>
</evidence>
<name>A0AAN8PM89_POLSC</name>
<protein>
    <submittedName>
        <fullName evidence="2">Uncharacterized protein</fullName>
    </submittedName>
</protein>
<gene>
    <name evidence="2" type="ORF">RUM43_002357</name>
</gene>
<evidence type="ECO:0000313" key="2">
    <source>
        <dbReference type="EMBL" id="KAK6628542.1"/>
    </source>
</evidence>
<dbReference type="AlphaFoldDB" id="A0AAN8PM89"/>
<feature type="compositionally biased region" description="Basic and acidic residues" evidence="1">
    <location>
        <begin position="180"/>
        <end position="197"/>
    </location>
</feature>
<dbReference type="Proteomes" id="UP001372834">
    <property type="component" value="Unassembled WGS sequence"/>
</dbReference>
<feature type="compositionally biased region" description="Basic residues" evidence="1">
    <location>
        <begin position="97"/>
        <end position="116"/>
    </location>
</feature>
<accession>A0AAN8PM89</accession>
<comment type="caution">
    <text evidence="2">The sequence shown here is derived from an EMBL/GenBank/DDBJ whole genome shotgun (WGS) entry which is preliminary data.</text>
</comment>
<organism evidence="2 3">
    <name type="scientific">Polyplax serrata</name>
    <name type="common">Common mouse louse</name>
    <dbReference type="NCBI Taxonomy" id="468196"/>
    <lineage>
        <taxon>Eukaryota</taxon>
        <taxon>Metazoa</taxon>
        <taxon>Ecdysozoa</taxon>
        <taxon>Arthropoda</taxon>
        <taxon>Hexapoda</taxon>
        <taxon>Insecta</taxon>
        <taxon>Pterygota</taxon>
        <taxon>Neoptera</taxon>
        <taxon>Paraneoptera</taxon>
        <taxon>Psocodea</taxon>
        <taxon>Troctomorpha</taxon>
        <taxon>Phthiraptera</taxon>
        <taxon>Anoplura</taxon>
        <taxon>Polyplacidae</taxon>
        <taxon>Polyplax</taxon>
    </lineage>
</organism>
<evidence type="ECO:0000256" key="1">
    <source>
        <dbReference type="SAM" id="MobiDB-lite"/>
    </source>
</evidence>
<feature type="region of interest" description="Disordered" evidence="1">
    <location>
        <begin position="90"/>
        <end position="126"/>
    </location>
</feature>